<evidence type="ECO:0000256" key="1">
    <source>
        <dbReference type="SAM" id="MobiDB-lite"/>
    </source>
</evidence>
<keyword evidence="2" id="KW-0472">Membrane</keyword>
<dbReference type="AlphaFoldDB" id="A0A5P1EB78"/>
<reference evidence="5" key="1">
    <citation type="journal article" date="2017" name="Nat. Commun.">
        <title>The asparagus genome sheds light on the origin and evolution of a young Y chromosome.</title>
        <authorList>
            <person name="Harkess A."/>
            <person name="Zhou J."/>
            <person name="Xu C."/>
            <person name="Bowers J.E."/>
            <person name="Van der Hulst R."/>
            <person name="Ayyampalayam S."/>
            <person name="Mercati F."/>
            <person name="Riccardi P."/>
            <person name="McKain M.R."/>
            <person name="Kakrana A."/>
            <person name="Tang H."/>
            <person name="Ray J."/>
            <person name="Groenendijk J."/>
            <person name="Arikit S."/>
            <person name="Mathioni S.M."/>
            <person name="Nakano M."/>
            <person name="Shan H."/>
            <person name="Telgmann-Rauber A."/>
            <person name="Kanno A."/>
            <person name="Yue Z."/>
            <person name="Chen H."/>
            <person name="Li W."/>
            <person name="Chen Y."/>
            <person name="Xu X."/>
            <person name="Zhang Y."/>
            <person name="Luo S."/>
            <person name="Chen H."/>
            <person name="Gao J."/>
            <person name="Mao Z."/>
            <person name="Pires J.C."/>
            <person name="Luo M."/>
            <person name="Kudrna D."/>
            <person name="Wing R.A."/>
            <person name="Meyers B.C."/>
            <person name="Yi K."/>
            <person name="Kong H."/>
            <person name="Lavrijsen P."/>
            <person name="Sunseri F."/>
            <person name="Falavigna A."/>
            <person name="Ye Y."/>
            <person name="Leebens-Mack J.H."/>
            <person name="Chen G."/>
        </authorList>
    </citation>
    <scope>NUCLEOTIDE SEQUENCE [LARGE SCALE GENOMIC DNA]</scope>
    <source>
        <strain evidence="5">cv. DH0086</strain>
    </source>
</reference>
<evidence type="ECO:0000259" key="3">
    <source>
        <dbReference type="Pfam" id="PF00270"/>
    </source>
</evidence>
<organism evidence="4 5">
    <name type="scientific">Asparagus officinalis</name>
    <name type="common">Garden asparagus</name>
    <dbReference type="NCBI Taxonomy" id="4686"/>
    <lineage>
        <taxon>Eukaryota</taxon>
        <taxon>Viridiplantae</taxon>
        <taxon>Streptophyta</taxon>
        <taxon>Embryophyta</taxon>
        <taxon>Tracheophyta</taxon>
        <taxon>Spermatophyta</taxon>
        <taxon>Magnoliopsida</taxon>
        <taxon>Liliopsida</taxon>
        <taxon>Asparagales</taxon>
        <taxon>Asparagaceae</taxon>
        <taxon>Asparagoideae</taxon>
        <taxon>Asparagus</taxon>
    </lineage>
</organism>
<protein>
    <recommendedName>
        <fullName evidence="3">DEAD/DEAH-box helicase domain-containing protein</fullName>
    </recommendedName>
</protein>
<proteinExistence type="predicted"/>
<evidence type="ECO:0000256" key="2">
    <source>
        <dbReference type="SAM" id="Phobius"/>
    </source>
</evidence>
<dbReference type="GO" id="GO:0005524">
    <property type="term" value="F:ATP binding"/>
    <property type="evidence" value="ECO:0007669"/>
    <property type="project" value="InterPro"/>
</dbReference>
<feature type="region of interest" description="Disordered" evidence="1">
    <location>
        <begin position="1"/>
        <end position="34"/>
    </location>
</feature>
<dbReference type="SUPFAM" id="SSF52540">
    <property type="entry name" value="P-loop containing nucleoside triphosphate hydrolases"/>
    <property type="match status" value="1"/>
</dbReference>
<feature type="transmembrane region" description="Helical" evidence="2">
    <location>
        <begin position="163"/>
        <end position="184"/>
    </location>
</feature>
<name>A0A5P1EB78_ASPOF</name>
<dbReference type="Proteomes" id="UP000243459">
    <property type="component" value="Chromosome 7"/>
</dbReference>
<keyword evidence="2" id="KW-1133">Transmembrane helix</keyword>
<evidence type="ECO:0000313" key="5">
    <source>
        <dbReference type="Proteomes" id="UP000243459"/>
    </source>
</evidence>
<dbReference type="InterPro" id="IPR011545">
    <property type="entry name" value="DEAD/DEAH_box_helicase_dom"/>
</dbReference>
<dbReference type="Gramene" id="ONK63118">
    <property type="protein sequence ID" value="ONK63118"/>
    <property type="gene ID" value="A4U43_C07F11600"/>
</dbReference>
<dbReference type="GO" id="GO:0003676">
    <property type="term" value="F:nucleic acid binding"/>
    <property type="evidence" value="ECO:0007669"/>
    <property type="project" value="InterPro"/>
</dbReference>
<dbReference type="EMBL" id="CM007387">
    <property type="protein sequence ID" value="ONK63118.1"/>
    <property type="molecule type" value="Genomic_DNA"/>
</dbReference>
<evidence type="ECO:0000313" key="4">
    <source>
        <dbReference type="EMBL" id="ONK63118.1"/>
    </source>
</evidence>
<dbReference type="Pfam" id="PF00270">
    <property type="entry name" value="DEAD"/>
    <property type="match status" value="1"/>
</dbReference>
<dbReference type="InterPro" id="IPR027417">
    <property type="entry name" value="P-loop_NTPase"/>
</dbReference>
<keyword evidence="2" id="KW-0812">Transmembrane</keyword>
<gene>
    <name evidence="4" type="ORF">A4U43_C07F11600</name>
</gene>
<accession>A0A5P1EB78</accession>
<feature type="transmembrane region" description="Helical" evidence="2">
    <location>
        <begin position="190"/>
        <end position="210"/>
    </location>
</feature>
<sequence>MPSIRDPKPSPMTGLITKPTNTSESYADDDEEAVDCEASLNVDEAGAEVEEFTRIVEREGEGRGDVWAALWWEHDKGTQGLLEPIITAENLDEQPVTTLYEYCQKKGKALNFKNRKKGNKVVLEPAMQGRDMIGRVKTGTGKTLAFGIPIMDKILQDQKKNGFSVLCSVFVGFQFCVCAGFVAVCDGDEHTLFRFLVCAGFVAVRTGFVAGF</sequence>
<dbReference type="Gene3D" id="3.40.50.300">
    <property type="entry name" value="P-loop containing nucleotide triphosphate hydrolases"/>
    <property type="match status" value="1"/>
</dbReference>
<feature type="domain" description="DEAD/DEAH-box helicase" evidence="3">
    <location>
        <begin position="122"/>
        <end position="167"/>
    </location>
</feature>
<keyword evidence="5" id="KW-1185">Reference proteome</keyword>